<evidence type="ECO:0000313" key="2">
    <source>
        <dbReference type="Proteomes" id="UP000009229"/>
    </source>
</evidence>
<dbReference type="EMBL" id="CP002770">
    <property type="protein sequence ID" value="AEG14692.1"/>
    <property type="molecule type" value="Genomic_DNA"/>
</dbReference>
<accession>A0AAU8PFY2</accession>
<reference evidence="2" key="1">
    <citation type="submission" date="2011-05" db="EMBL/GenBank/DDBJ databases">
        <title>Complete sequence of Desulfotomaculum kuznetsovii DSM 6115.</title>
        <authorList>
            <person name="Lucas S."/>
            <person name="Han J."/>
            <person name="Lapidus A."/>
            <person name="Cheng J.-F."/>
            <person name="Goodwin L."/>
            <person name="Pitluck S."/>
            <person name="Peters L."/>
            <person name="Mikhailova N."/>
            <person name="Lu M."/>
            <person name="Saunders E."/>
            <person name="Han C."/>
            <person name="Tapia R."/>
            <person name="Land M."/>
            <person name="Hauser L."/>
            <person name="Kyrpides N."/>
            <person name="Ivanova N."/>
            <person name="Pagani I."/>
            <person name="Nazina T."/>
            <person name="Ivanova A."/>
            <person name="Parshina S."/>
            <person name="Kuever J."/>
            <person name="Muyzer G."/>
            <person name="Plugge C."/>
            <person name="Stams A."/>
            <person name="Woyke T."/>
        </authorList>
    </citation>
    <scope>NUCLEOTIDE SEQUENCE [LARGE SCALE GENOMIC DNA]</scope>
    <source>
        <strain evidence="2">DSM 6115 / VKM B-1805 / 17</strain>
    </source>
</reference>
<sequence length="132" mass="14226">MALKLAKDSGLTDIVSSDQTNPVITQCPGTGTEAERTREVKLYLFNDNAAYRYENVTISCQDTSGTDEAGWMTFAPDNAGSPGTYASQLSLGTINDTNVGHAFWMKVIVPDGTPTQNKTDLVIKVNAVEYAN</sequence>
<keyword evidence="2" id="KW-1185">Reference proteome</keyword>
<name>A0AAU8PFY2_DESK7</name>
<dbReference type="RefSeq" id="WP_013822207.1">
    <property type="nucleotide sequence ID" value="NC_015573.1"/>
</dbReference>
<dbReference type="KEGG" id="dku:Desku_1105"/>
<gene>
    <name evidence="1" type="ordered locus">Desku_1105</name>
</gene>
<evidence type="ECO:0000313" key="1">
    <source>
        <dbReference type="EMBL" id="AEG14692.1"/>
    </source>
</evidence>
<proteinExistence type="predicted"/>
<dbReference type="AlphaFoldDB" id="A0AAU8PFY2"/>
<organism evidence="1 2">
    <name type="scientific">Desulfofundulus kuznetsovii (strain DSM 6115 / VKM B-1805 / 17)</name>
    <name type="common">Desulfotomaculum kuznetsovii</name>
    <dbReference type="NCBI Taxonomy" id="760568"/>
    <lineage>
        <taxon>Bacteria</taxon>
        <taxon>Bacillati</taxon>
        <taxon>Bacillota</taxon>
        <taxon>Clostridia</taxon>
        <taxon>Eubacteriales</taxon>
        <taxon>Peptococcaceae</taxon>
        <taxon>Desulfofundulus</taxon>
    </lineage>
</organism>
<dbReference type="Proteomes" id="UP000009229">
    <property type="component" value="Chromosome"/>
</dbReference>
<protein>
    <submittedName>
        <fullName evidence="1">Uncharacterized protein</fullName>
    </submittedName>
</protein>